<dbReference type="PROSITE" id="PS00028">
    <property type="entry name" value="ZINC_FINGER_C2H2_1"/>
    <property type="match status" value="2"/>
</dbReference>
<keyword evidence="5" id="KW-0862">Zinc</keyword>
<keyword evidence="12" id="KW-1185">Reference proteome</keyword>
<protein>
    <recommendedName>
        <fullName evidence="10">C2H2-type domain-containing protein</fullName>
    </recommendedName>
</protein>
<keyword evidence="4 8" id="KW-0863">Zinc-finger</keyword>
<feature type="compositionally biased region" description="Polar residues" evidence="9">
    <location>
        <begin position="1"/>
        <end position="27"/>
    </location>
</feature>
<evidence type="ECO:0000259" key="10">
    <source>
        <dbReference type="PROSITE" id="PS50157"/>
    </source>
</evidence>
<dbReference type="PROSITE" id="PS50157">
    <property type="entry name" value="ZINC_FINGER_C2H2_2"/>
    <property type="match status" value="2"/>
</dbReference>
<dbReference type="SUPFAM" id="SSF57667">
    <property type="entry name" value="beta-beta-alpha zinc fingers"/>
    <property type="match status" value="1"/>
</dbReference>
<dbReference type="InterPro" id="IPR036236">
    <property type="entry name" value="Znf_C2H2_sf"/>
</dbReference>
<organism evidence="11 12">
    <name type="scientific">Agrocybe pediades</name>
    <dbReference type="NCBI Taxonomy" id="84607"/>
    <lineage>
        <taxon>Eukaryota</taxon>
        <taxon>Fungi</taxon>
        <taxon>Dikarya</taxon>
        <taxon>Basidiomycota</taxon>
        <taxon>Agaricomycotina</taxon>
        <taxon>Agaricomycetes</taxon>
        <taxon>Agaricomycetidae</taxon>
        <taxon>Agaricales</taxon>
        <taxon>Agaricineae</taxon>
        <taxon>Strophariaceae</taxon>
        <taxon>Agrocybe</taxon>
    </lineage>
</organism>
<comment type="subcellular location">
    <subcellularLocation>
        <location evidence="1">Nucleus</location>
    </subcellularLocation>
</comment>
<evidence type="ECO:0000256" key="9">
    <source>
        <dbReference type="SAM" id="MobiDB-lite"/>
    </source>
</evidence>
<feature type="region of interest" description="Disordered" evidence="9">
    <location>
        <begin position="1"/>
        <end position="74"/>
    </location>
</feature>
<dbReference type="GO" id="GO:0008270">
    <property type="term" value="F:zinc ion binding"/>
    <property type="evidence" value="ECO:0007669"/>
    <property type="project" value="UniProtKB-KW"/>
</dbReference>
<reference evidence="11 12" key="1">
    <citation type="submission" date="2019-12" db="EMBL/GenBank/DDBJ databases">
        <authorList>
            <person name="Floudas D."/>
            <person name="Bentzer J."/>
            <person name="Ahren D."/>
            <person name="Johansson T."/>
            <person name="Persson P."/>
            <person name="Tunlid A."/>
        </authorList>
    </citation>
    <scope>NUCLEOTIDE SEQUENCE [LARGE SCALE GENOMIC DNA]</scope>
    <source>
        <strain evidence="11 12">CBS 102.39</strain>
    </source>
</reference>
<comment type="caution">
    <text evidence="11">The sequence shown here is derived from an EMBL/GenBank/DDBJ whole genome shotgun (WGS) entry which is preliminary data.</text>
</comment>
<dbReference type="Proteomes" id="UP000521872">
    <property type="component" value="Unassembled WGS sequence"/>
</dbReference>
<dbReference type="GO" id="GO:0000978">
    <property type="term" value="F:RNA polymerase II cis-regulatory region sequence-specific DNA binding"/>
    <property type="evidence" value="ECO:0007669"/>
    <property type="project" value="UniProtKB-ARBA"/>
</dbReference>
<evidence type="ECO:0000256" key="5">
    <source>
        <dbReference type="ARBA" id="ARBA00022833"/>
    </source>
</evidence>
<gene>
    <name evidence="11" type="ORF">D9613_009100</name>
</gene>
<proteinExistence type="predicted"/>
<dbReference type="PANTHER" id="PTHR23235:SF120">
    <property type="entry name" value="KRUPPEL-LIKE FACTOR 15"/>
    <property type="match status" value="1"/>
</dbReference>
<name>A0A8H4R3F9_9AGAR</name>
<feature type="compositionally biased region" description="Low complexity" evidence="9">
    <location>
        <begin position="36"/>
        <end position="57"/>
    </location>
</feature>
<evidence type="ECO:0000313" key="12">
    <source>
        <dbReference type="Proteomes" id="UP000521872"/>
    </source>
</evidence>
<evidence type="ECO:0000256" key="1">
    <source>
        <dbReference type="ARBA" id="ARBA00004123"/>
    </source>
</evidence>
<dbReference type="PANTHER" id="PTHR23235">
    <property type="entry name" value="KRUEPPEL-LIKE TRANSCRIPTION FACTOR"/>
    <property type="match status" value="1"/>
</dbReference>
<evidence type="ECO:0000256" key="6">
    <source>
        <dbReference type="ARBA" id="ARBA00023125"/>
    </source>
</evidence>
<keyword evidence="7" id="KW-0539">Nucleus</keyword>
<dbReference type="EMBL" id="JAACJL010000002">
    <property type="protein sequence ID" value="KAF4622066.1"/>
    <property type="molecule type" value="Genomic_DNA"/>
</dbReference>
<evidence type="ECO:0000256" key="4">
    <source>
        <dbReference type="ARBA" id="ARBA00022771"/>
    </source>
</evidence>
<evidence type="ECO:0000256" key="8">
    <source>
        <dbReference type="PROSITE-ProRule" id="PRU00042"/>
    </source>
</evidence>
<feature type="domain" description="C2H2-type" evidence="10">
    <location>
        <begin position="146"/>
        <end position="173"/>
    </location>
</feature>
<feature type="domain" description="C2H2-type" evidence="10">
    <location>
        <begin position="174"/>
        <end position="198"/>
    </location>
</feature>
<accession>A0A8H4R3F9</accession>
<dbReference type="InterPro" id="IPR013087">
    <property type="entry name" value="Znf_C2H2_type"/>
</dbReference>
<evidence type="ECO:0000313" key="11">
    <source>
        <dbReference type="EMBL" id="KAF4622066.1"/>
    </source>
</evidence>
<dbReference type="FunFam" id="3.30.160.60:FF:000045">
    <property type="entry name" value="ZFP69 zinc finger protein B"/>
    <property type="match status" value="1"/>
</dbReference>
<dbReference type="GO" id="GO:0005634">
    <property type="term" value="C:nucleus"/>
    <property type="evidence" value="ECO:0007669"/>
    <property type="project" value="UniProtKB-SubCell"/>
</dbReference>
<keyword evidence="6" id="KW-0238">DNA-binding</keyword>
<dbReference type="AlphaFoldDB" id="A0A8H4R3F9"/>
<evidence type="ECO:0000256" key="3">
    <source>
        <dbReference type="ARBA" id="ARBA00022737"/>
    </source>
</evidence>
<evidence type="ECO:0000256" key="2">
    <source>
        <dbReference type="ARBA" id="ARBA00022723"/>
    </source>
</evidence>
<dbReference type="GO" id="GO:0000981">
    <property type="term" value="F:DNA-binding transcription factor activity, RNA polymerase II-specific"/>
    <property type="evidence" value="ECO:0007669"/>
    <property type="project" value="TreeGrafter"/>
</dbReference>
<keyword evidence="3" id="KW-0677">Repeat</keyword>
<feature type="compositionally biased region" description="Polar residues" evidence="9">
    <location>
        <begin position="58"/>
        <end position="73"/>
    </location>
</feature>
<dbReference type="FunFam" id="3.30.160.60:FF:000125">
    <property type="entry name" value="Putative zinc finger protein 143"/>
    <property type="match status" value="1"/>
</dbReference>
<keyword evidence="2" id="KW-0479">Metal-binding</keyword>
<dbReference type="Gene3D" id="3.30.160.60">
    <property type="entry name" value="Classic Zinc Finger"/>
    <property type="match status" value="2"/>
</dbReference>
<evidence type="ECO:0000256" key="7">
    <source>
        <dbReference type="ARBA" id="ARBA00023242"/>
    </source>
</evidence>
<feature type="region of interest" description="Disordered" evidence="9">
    <location>
        <begin position="113"/>
        <end position="145"/>
    </location>
</feature>
<feature type="compositionally biased region" description="Polar residues" evidence="9">
    <location>
        <begin position="121"/>
        <end position="130"/>
    </location>
</feature>
<sequence>MHSSTASLSASYPTSSIGFPESFSRTTPPDFDETASSSSRGSTPSSDMSPMTPASSSNNTTPESECGPSSYTSLHRPLRSSVMRLENILNDVTLDCVFSERARSLDRSPVHRHRDLFENPSPASSVTGRSHSPEETAVKKKKVKMHKCPECQKEFPRPSGLRTHMNMHTKEKPYACAYPGCTRAFSVVSNAKRHMRTHGLGVTADDTEHPSAPYVVGFEEPVVIAQPEVETSAVSGRSQPFRLRWISLGSDSRLSNTNKVSVSPS</sequence>
<dbReference type="SMART" id="SM00355">
    <property type="entry name" value="ZnF_C2H2"/>
    <property type="match status" value="2"/>
</dbReference>
<dbReference type="Pfam" id="PF00096">
    <property type="entry name" value="zf-C2H2"/>
    <property type="match status" value="2"/>
</dbReference>